<dbReference type="FunFam" id="3.40.309.10:FF:000002">
    <property type="entry name" value="Methylmalonate-semialdehyde dehydrogenase (Acylating)"/>
    <property type="match status" value="1"/>
</dbReference>
<evidence type="ECO:0000259" key="1">
    <source>
        <dbReference type="Pfam" id="PF00171"/>
    </source>
</evidence>
<dbReference type="InterPro" id="IPR016161">
    <property type="entry name" value="Ald_DH/histidinol_DH"/>
</dbReference>
<dbReference type="RefSeq" id="WP_013604545.1">
    <property type="nucleotide sequence ID" value="NC_015151.1"/>
</dbReference>
<sequence length="492" mass="55009">MPLEVSRRSWGKLRQFINGRWVEAHALGYAQLYDPGVGDVIGEVPLGGKEDVDEAVESAHEAFKNWSQVPVPDRLQYLFRLKWVMEEFKEDFARVNTLNHGKPINDSRGDLRRSIENVEASIAVLLSLSKGEYQREIAKDIDEIMMREPLGVFSIITPYNFPIMIPFWFIPYAVALGNTVVVKVSPVTPIPMTYVMEKIAEVFPPGVVNLVHLDNSVVDYLVSHPLVEGTAFVGTSTIALKLYETSARTGKRYLGGGSAANYAVVMPDANLDKTVETLIHSKYGNAGQRCLAIQNIVIVGNDDFYNKFKNAFIERARRLRVGYGLEESTEMGPMTTEQYRRNVIAKVDKAINDGAKVVLDGRNYKVPDYPRGFYLGPTILEGVTPDMDIVREEIFGPVANLIRAKNLDEVIDWINKGKYHHSAAIFTQSGAWARQFVNNVVVGNVGINIGVAAPVGWFPFGGRKISGLGSHHQQIDVVDFFTDRKIAITRWF</sequence>
<name>F0QYF0_VULM7</name>
<dbReference type="Proteomes" id="UP000007485">
    <property type="component" value="Chromosome"/>
</dbReference>
<dbReference type="GeneID" id="10288830"/>
<dbReference type="SUPFAM" id="SSF53720">
    <property type="entry name" value="ALDH-like"/>
    <property type="match status" value="1"/>
</dbReference>
<dbReference type="Gene3D" id="3.40.309.10">
    <property type="entry name" value="Aldehyde Dehydrogenase, Chain A, domain 2"/>
    <property type="match status" value="1"/>
</dbReference>
<dbReference type="InterPro" id="IPR016163">
    <property type="entry name" value="Ald_DH_C"/>
</dbReference>
<organism evidence="2 3">
    <name type="scientific">Vulcanisaeta moutnovskia (strain 768-28)</name>
    <dbReference type="NCBI Taxonomy" id="985053"/>
    <lineage>
        <taxon>Archaea</taxon>
        <taxon>Thermoproteota</taxon>
        <taxon>Thermoprotei</taxon>
        <taxon>Thermoproteales</taxon>
        <taxon>Thermoproteaceae</taxon>
        <taxon>Vulcanisaeta</taxon>
    </lineage>
</organism>
<accession>F0QYF0</accession>
<dbReference type="Gene3D" id="3.40.605.10">
    <property type="entry name" value="Aldehyde Dehydrogenase, Chain A, domain 1"/>
    <property type="match status" value="1"/>
</dbReference>
<dbReference type="AlphaFoldDB" id="F0QYF0"/>
<dbReference type="PANTHER" id="PTHR43866">
    <property type="entry name" value="MALONATE-SEMIALDEHYDE DEHYDROGENASE"/>
    <property type="match status" value="1"/>
</dbReference>
<dbReference type="STRING" id="985053.VMUT_1178"/>
<dbReference type="InterPro" id="IPR010061">
    <property type="entry name" value="MeMal-semiAld_DH"/>
</dbReference>
<dbReference type="EMBL" id="CP002529">
    <property type="protein sequence ID" value="ADY01383.1"/>
    <property type="molecule type" value="Genomic_DNA"/>
</dbReference>
<dbReference type="HOGENOM" id="CLU_005391_1_10_2"/>
<dbReference type="GO" id="GO:0004491">
    <property type="term" value="F:methylmalonate-semialdehyde dehydrogenase (acylating, NAD) activity"/>
    <property type="evidence" value="ECO:0007669"/>
    <property type="project" value="InterPro"/>
</dbReference>
<gene>
    <name evidence="2" type="ordered locus">VMUT_1178</name>
</gene>
<dbReference type="eggNOG" id="arCOG01252">
    <property type="taxonomic scope" value="Archaea"/>
</dbReference>
<dbReference type="InterPro" id="IPR016162">
    <property type="entry name" value="Ald_DH_N"/>
</dbReference>
<feature type="domain" description="Aldehyde dehydrogenase" evidence="1">
    <location>
        <begin position="21"/>
        <end position="485"/>
    </location>
</feature>
<dbReference type="InterPro" id="IPR015590">
    <property type="entry name" value="Aldehyde_DH_dom"/>
</dbReference>
<evidence type="ECO:0000313" key="2">
    <source>
        <dbReference type="EMBL" id="ADY01383.1"/>
    </source>
</evidence>
<dbReference type="GO" id="GO:0006210">
    <property type="term" value="P:thymine catabolic process"/>
    <property type="evidence" value="ECO:0007669"/>
    <property type="project" value="TreeGrafter"/>
</dbReference>
<dbReference type="OrthoDB" id="6342at2157"/>
<evidence type="ECO:0000313" key="3">
    <source>
        <dbReference type="Proteomes" id="UP000007485"/>
    </source>
</evidence>
<dbReference type="GO" id="GO:0006574">
    <property type="term" value="P:L-valine catabolic process"/>
    <property type="evidence" value="ECO:0007669"/>
    <property type="project" value="TreeGrafter"/>
</dbReference>
<proteinExistence type="predicted"/>
<dbReference type="PANTHER" id="PTHR43866:SF4">
    <property type="entry name" value="MALONATE-SEMIALDEHYDE DEHYDROGENASE"/>
    <property type="match status" value="1"/>
</dbReference>
<reference evidence="2 3" key="1">
    <citation type="journal article" date="2011" name="J. Bacteriol.">
        <title>Complete genome sequence of 'Vulcanisaeta moutnovskia' strain 768-28, a novel member of the hyperthermophilic crenarchaeal genus vulcanisaeta.</title>
        <authorList>
            <person name="Gumerov V.M."/>
            <person name="Mardanov A.V."/>
            <person name="Beletsky A.V."/>
            <person name="Prokofeva M.I."/>
            <person name="Bonch-Osmolovskaya E.A."/>
            <person name="Ravin N.V."/>
            <person name="Skryabin K.G."/>
        </authorList>
    </citation>
    <scope>NUCLEOTIDE SEQUENCE [LARGE SCALE GENOMIC DNA]</scope>
    <source>
        <strain evidence="2 3">768-28</strain>
    </source>
</reference>
<dbReference type="KEGG" id="vmo:VMUT_1178"/>
<keyword evidence="3" id="KW-1185">Reference proteome</keyword>
<dbReference type="Pfam" id="PF00171">
    <property type="entry name" value="Aldedh"/>
    <property type="match status" value="1"/>
</dbReference>
<protein>
    <submittedName>
        <fullName evidence="2">Methylmalonate-semialdehyde dehydrogenase</fullName>
    </submittedName>
</protein>